<evidence type="ECO:0000259" key="1">
    <source>
        <dbReference type="Pfam" id="PF16269"/>
    </source>
</evidence>
<dbReference type="InterPro" id="IPR046320">
    <property type="entry name" value="DUF4922"/>
</dbReference>
<dbReference type="AlphaFoldDB" id="A0A4Q0U906"/>
<dbReference type="Pfam" id="PF26216">
    <property type="entry name" value="GDPGP1_C"/>
    <property type="match status" value="1"/>
</dbReference>
<dbReference type="InterPro" id="IPR043171">
    <property type="entry name" value="Ap4A_phos1/2-like"/>
</dbReference>
<evidence type="ECO:0000313" key="4">
    <source>
        <dbReference type="Proteomes" id="UP000711407"/>
    </source>
</evidence>
<dbReference type="SUPFAM" id="SSF54197">
    <property type="entry name" value="HIT-like"/>
    <property type="match status" value="1"/>
</dbReference>
<comment type="caution">
    <text evidence="3">The sequence shown here is derived from an EMBL/GenBank/DDBJ whole genome shotgun (WGS) entry which is preliminary data.</text>
</comment>
<dbReference type="InterPro" id="IPR058865">
    <property type="entry name" value="GDPGP1_C"/>
</dbReference>
<proteinExistence type="predicted"/>
<feature type="domain" description="DUF4922" evidence="1">
    <location>
        <begin position="17"/>
        <end position="163"/>
    </location>
</feature>
<gene>
    <name evidence="3" type="ORF">K8V47_00945</name>
</gene>
<sequence>MIKATDNDTLQHDVDTLLASQLAQWPDAAARYRRLSSALIRTLTLRGGTFELIHLPDRAVSTCAPTDARSIARRPCFLCEANRPAEQTRLPLPDTGLEILVNPFPIYPKHLTLPSLEHEPQAYTQSLLERMLAISRRLREFTVFYNGPHSGASAPDHLHLQAVSPAALSQITPGNESDGIRMLKKRDGVRLYFQPGLTSRPVTASGTDIAKVAAMMTKALSLLPIRHGDTEPRVNMYATYCGQSEEAALTAILRDRHRPSCYGDDGVVFSPGAIDMGGRIVLPRKRDFDTLTPTQLQSMIDEVLLPEETFNRFILDCISHPL</sequence>
<dbReference type="Pfam" id="PF16269">
    <property type="entry name" value="DUF4922"/>
    <property type="match status" value="1"/>
</dbReference>
<name>A0A4Q0U906_9BACT</name>
<dbReference type="InterPro" id="IPR036265">
    <property type="entry name" value="HIT-like_sf"/>
</dbReference>
<dbReference type="Proteomes" id="UP000711407">
    <property type="component" value="Unassembled WGS sequence"/>
</dbReference>
<dbReference type="EMBL" id="DYXT01000007">
    <property type="protein sequence ID" value="HJE38320.1"/>
    <property type="molecule type" value="Genomic_DNA"/>
</dbReference>
<feature type="domain" description="GDPGP1-like C-terminal" evidence="2">
    <location>
        <begin position="269"/>
        <end position="318"/>
    </location>
</feature>
<evidence type="ECO:0000259" key="2">
    <source>
        <dbReference type="Pfam" id="PF26216"/>
    </source>
</evidence>
<reference evidence="3" key="2">
    <citation type="submission" date="2021-09" db="EMBL/GenBank/DDBJ databases">
        <authorList>
            <person name="Gilroy R."/>
        </authorList>
    </citation>
    <scope>NUCLEOTIDE SEQUENCE</scope>
    <source>
        <strain evidence="3">4100</strain>
    </source>
</reference>
<evidence type="ECO:0000313" key="3">
    <source>
        <dbReference type="EMBL" id="HJE38320.1"/>
    </source>
</evidence>
<organism evidence="3 4">
    <name type="scientific">Candidatus Amulumruptor caecigallinarius</name>
    <dbReference type="NCBI Taxonomy" id="2109911"/>
    <lineage>
        <taxon>Bacteria</taxon>
        <taxon>Pseudomonadati</taxon>
        <taxon>Bacteroidota</taxon>
        <taxon>Bacteroidia</taxon>
        <taxon>Bacteroidales</taxon>
        <taxon>Muribaculaceae</taxon>
        <taxon>Candidatus Amulumruptor</taxon>
    </lineage>
</organism>
<reference evidence="3" key="1">
    <citation type="journal article" date="2021" name="PeerJ">
        <title>Extensive microbial diversity within the chicken gut microbiome revealed by metagenomics and culture.</title>
        <authorList>
            <person name="Gilroy R."/>
            <person name="Ravi A."/>
            <person name="Getino M."/>
            <person name="Pursley I."/>
            <person name="Horton D.L."/>
            <person name="Alikhan N.F."/>
            <person name="Baker D."/>
            <person name="Gharbi K."/>
            <person name="Hall N."/>
            <person name="Watson M."/>
            <person name="Adriaenssens E.M."/>
            <person name="Foster-Nyarko E."/>
            <person name="Jarju S."/>
            <person name="Secka A."/>
            <person name="Antonio M."/>
            <person name="Oren A."/>
            <person name="Chaudhuri R.R."/>
            <person name="La Ragione R."/>
            <person name="Hildebrand F."/>
            <person name="Pallen M.J."/>
        </authorList>
    </citation>
    <scope>NUCLEOTIDE SEQUENCE</scope>
    <source>
        <strain evidence="3">4100</strain>
    </source>
</reference>
<dbReference type="Gene3D" id="3.30.428.70">
    <property type="match status" value="1"/>
</dbReference>
<accession>A0A4Q0U906</accession>
<protein>
    <submittedName>
        <fullName evidence="3">DUF4922 domain-containing protein</fullName>
    </submittedName>
</protein>